<dbReference type="EMBL" id="VLPL01000002">
    <property type="protein sequence ID" value="TSJ46618.1"/>
    <property type="molecule type" value="Genomic_DNA"/>
</dbReference>
<protein>
    <submittedName>
        <fullName evidence="1">Uncharacterized protein</fullName>
    </submittedName>
</protein>
<sequence>MSTRNNWIYVSTILILIVSCNSPKQQKKINDGKLFEKLKAEKGSLNADELLRLERDFSLKLLDKYDLSGYDEEDTLASFLRVGKDVWIASCYLENAAETHYPFLRLTETRERGFKMISHGTIPIAYGECAYELNKLLVRSGEYIFLSQRSNGSTYCDDSPLVFHLNGKKVQKSADFAVAVWNSSDRENNPAQSDFTIESNTPESIVIHVHETTINTEIDEEVGSRDYDLRFGIRDNTIYFRDTVYN</sequence>
<reference evidence="1 2" key="1">
    <citation type="submission" date="2019-07" db="EMBL/GenBank/DDBJ databases">
        <authorList>
            <person name="Huq M.A."/>
        </authorList>
    </citation>
    <scope>NUCLEOTIDE SEQUENCE [LARGE SCALE GENOMIC DNA]</scope>
    <source>
        <strain evidence="1 2">MAH-3</strain>
    </source>
</reference>
<dbReference type="PROSITE" id="PS51257">
    <property type="entry name" value="PROKAR_LIPOPROTEIN"/>
    <property type="match status" value="1"/>
</dbReference>
<name>A0A556N3J3_9FLAO</name>
<accession>A0A556N3J3</accession>
<dbReference type="RefSeq" id="WP_144332155.1">
    <property type="nucleotide sequence ID" value="NZ_VLPL01000002.1"/>
</dbReference>
<organism evidence="1 2">
    <name type="scientific">Fluviicola chungangensis</name>
    <dbReference type="NCBI Taxonomy" id="2597671"/>
    <lineage>
        <taxon>Bacteria</taxon>
        <taxon>Pseudomonadati</taxon>
        <taxon>Bacteroidota</taxon>
        <taxon>Flavobacteriia</taxon>
        <taxon>Flavobacteriales</taxon>
        <taxon>Crocinitomicaceae</taxon>
        <taxon>Fluviicola</taxon>
    </lineage>
</organism>
<dbReference type="OrthoDB" id="9553407at2"/>
<evidence type="ECO:0000313" key="1">
    <source>
        <dbReference type="EMBL" id="TSJ46618.1"/>
    </source>
</evidence>
<comment type="caution">
    <text evidence="1">The sequence shown here is derived from an EMBL/GenBank/DDBJ whole genome shotgun (WGS) entry which is preliminary data.</text>
</comment>
<dbReference type="Proteomes" id="UP000316008">
    <property type="component" value="Unassembled WGS sequence"/>
</dbReference>
<evidence type="ECO:0000313" key="2">
    <source>
        <dbReference type="Proteomes" id="UP000316008"/>
    </source>
</evidence>
<dbReference type="AlphaFoldDB" id="A0A556N3J3"/>
<keyword evidence="2" id="KW-1185">Reference proteome</keyword>
<proteinExistence type="predicted"/>
<gene>
    <name evidence="1" type="ORF">FO442_05515</name>
</gene>